<evidence type="ECO:0000313" key="3">
    <source>
        <dbReference type="Proteomes" id="UP001299608"/>
    </source>
</evidence>
<keyword evidence="1" id="KW-0812">Transmembrane</keyword>
<protein>
    <recommendedName>
        <fullName evidence="4">DUF3239 domain-containing protein</fullName>
    </recommendedName>
</protein>
<comment type="caution">
    <text evidence="2">The sequence shown here is derived from an EMBL/GenBank/DDBJ whole genome shotgun (WGS) entry which is preliminary data.</text>
</comment>
<gene>
    <name evidence="2" type="ORF">L0N08_12195</name>
</gene>
<dbReference type="EMBL" id="JAKNGE010000013">
    <property type="protein sequence ID" value="MCG4746178.1"/>
    <property type="molecule type" value="Genomic_DNA"/>
</dbReference>
<name>A0AAX1SHR6_9FIRM</name>
<accession>A0AAX1SHR6</accession>
<evidence type="ECO:0000256" key="1">
    <source>
        <dbReference type="SAM" id="Phobius"/>
    </source>
</evidence>
<dbReference type="AlphaFoldDB" id="A0AAX1SHR6"/>
<proteinExistence type="predicted"/>
<organism evidence="2 3">
    <name type="scientific">Enterocloster aldenensis</name>
    <dbReference type="NCBI Taxonomy" id="358742"/>
    <lineage>
        <taxon>Bacteria</taxon>
        <taxon>Bacillati</taxon>
        <taxon>Bacillota</taxon>
        <taxon>Clostridia</taxon>
        <taxon>Lachnospirales</taxon>
        <taxon>Lachnospiraceae</taxon>
        <taxon>Enterocloster</taxon>
    </lineage>
</organism>
<reference evidence="2" key="1">
    <citation type="submission" date="2022-01" db="EMBL/GenBank/DDBJ databases">
        <title>Collection of gut derived symbiotic bacterial strains cultured from healthy donors.</title>
        <authorList>
            <person name="Lin H."/>
            <person name="Kohout C."/>
            <person name="Waligurski E."/>
            <person name="Pamer E.G."/>
        </authorList>
    </citation>
    <scope>NUCLEOTIDE SEQUENCE</scope>
    <source>
        <strain evidence="2">DFI.6.55</strain>
    </source>
</reference>
<dbReference type="Proteomes" id="UP001299608">
    <property type="component" value="Unassembled WGS sequence"/>
</dbReference>
<keyword evidence="1" id="KW-0472">Membrane</keyword>
<evidence type="ECO:0000313" key="2">
    <source>
        <dbReference type="EMBL" id="MCG4746178.1"/>
    </source>
</evidence>
<feature type="transmembrane region" description="Helical" evidence="1">
    <location>
        <begin position="31"/>
        <end position="53"/>
    </location>
</feature>
<evidence type="ECO:0008006" key="4">
    <source>
        <dbReference type="Google" id="ProtNLM"/>
    </source>
</evidence>
<feature type="transmembrane region" description="Helical" evidence="1">
    <location>
        <begin position="59"/>
        <end position="81"/>
    </location>
</feature>
<dbReference type="RefSeq" id="WP_117560328.1">
    <property type="nucleotide sequence ID" value="NZ_CAXTHN010000119.1"/>
</dbReference>
<keyword evidence="1" id="KW-1133">Transmembrane helix</keyword>
<sequence length="249" mass="27496">MIERMTEKTRANLSKEGSVLKKIRIYGGIPMAIMAGGVAMLVCMVFLCGLLIIMGAPEAGYAFGILLGIPGLLMILGGAAAKNKQKKGYLDYYKKTTGFGVEEIKTVDSELMGPDAIIISGPLLNKGTKGLSMACFITEHYFVVPLAAGTSYVRRIQDLVAVFYSDEIPGINGYKHGMGFISRRDDAPGCHAVLTKEPYMEAVQILSQRNPRMITDQKFLYEGKIYDLWKNSRDVIQLFEQQMSNETRS</sequence>